<protein>
    <recommendedName>
        <fullName evidence="4">Parallel beta helix pectate lyase-like protein</fullName>
    </recommendedName>
</protein>
<evidence type="ECO:0008006" key="4">
    <source>
        <dbReference type="Google" id="ProtNLM"/>
    </source>
</evidence>
<gene>
    <name evidence="2" type="ORF">J8H85_02405</name>
</gene>
<accession>A0ABS4BQI0</accession>
<dbReference type="InterPro" id="IPR013783">
    <property type="entry name" value="Ig-like_fold"/>
</dbReference>
<evidence type="ECO:0000256" key="1">
    <source>
        <dbReference type="SAM" id="SignalP"/>
    </source>
</evidence>
<dbReference type="SUPFAM" id="SSF49299">
    <property type="entry name" value="PKD domain"/>
    <property type="match status" value="1"/>
</dbReference>
<dbReference type="RefSeq" id="WP_209652332.1">
    <property type="nucleotide sequence ID" value="NZ_JAGJCB010000002.1"/>
</dbReference>
<dbReference type="Gene3D" id="2.60.40.10">
    <property type="entry name" value="Immunoglobulins"/>
    <property type="match status" value="1"/>
</dbReference>
<keyword evidence="1" id="KW-0732">Signal</keyword>
<dbReference type="InterPro" id="IPR035986">
    <property type="entry name" value="PKD_dom_sf"/>
</dbReference>
<keyword evidence="3" id="KW-1185">Reference proteome</keyword>
<feature type="chain" id="PRO_5047526589" description="Parallel beta helix pectate lyase-like protein" evidence="1">
    <location>
        <begin position="18"/>
        <end position="689"/>
    </location>
</feature>
<dbReference type="PROSITE" id="PS51257">
    <property type="entry name" value="PROKAR_LIPOPROTEIN"/>
    <property type="match status" value="1"/>
</dbReference>
<feature type="signal peptide" evidence="1">
    <location>
        <begin position="1"/>
        <end position="17"/>
    </location>
</feature>
<proteinExistence type="predicted"/>
<evidence type="ECO:0000313" key="3">
    <source>
        <dbReference type="Proteomes" id="UP000670776"/>
    </source>
</evidence>
<dbReference type="EMBL" id="JAGJCB010000002">
    <property type="protein sequence ID" value="MBP0902668.1"/>
    <property type="molecule type" value="Genomic_DNA"/>
</dbReference>
<dbReference type="Pfam" id="PF22352">
    <property type="entry name" value="K319L-like_PKD"/>
    <property type="match status" value="1"/>
</dbReference>
<name>A0ABS4BQI0_9FLAO</name>
<sequence>MKTNLIFMLLFSMLIIACDKDDTINEPSNTLEAKVESFNGLVYVGQLVTLNGSESKDNAGKPFQFLWKFKSKPATSASLLEDATTSKPKFTPDSEGVYVLELKIYNQVFSDTDEISITVNKNNIPNDGPIVLSDDINADYVLTNIYEDSNMPDYLVTKDIHVRGNLRIHPSVTIAFEENTAMYIENQGSIEVIGSANQFSYFTGKEKTIGYWKGLVINSNSSLNKLDRVIIEYAGSGIASGMQEAAAVSLNNEGAGNLKVVSSIFQYNKGFAIAAETGTKLTTESFTVFRNNQKLAMIPASQLLAINSLSDFQNNEINTIEVIGDRINASNNITWSPVQADIKYALKGKLEIASGLIMTEGSEFQMENDAEIIIMPTGYLTAIGTQQYPIKFYGKQQASQGYWKGIGFKSNNTKNELKHVEIIGAGSAPMDGFVLKTNIGVEGDNNAHLKISESLISKSGGIGLLIEKKATHNNLGFLRFKDNTASAIALPANEVEKLNNVAALEFSGNQHNGVEIFSSNLLVEQGRESIWPALGFSYTYLVSGNLSIDTGLKVLSGAIFKFEEDVTMRITTNGYLDAKGTNDQNIWFTGNNQTKGFWNGILIQSSSNKNVMEYCNVSYAGKSPMLNINKVTSIGLDGDSLGKLSIANSKISHGYGYGIAIEDNRAIINSNAESSNIFSDLDLGNIYKP</sequence>
<comment type="caution">
    <text evidence="2">The sequence shown here is derived from an EMBL/GenBank/DDBJ whole genome shotgun (WGS) entry which is preliminary data.</text>
</comment>
<dbReference type="Proteomes" id="UP000670776">
    <property type="component" value="Unassembled WGS sequence"/>
</dbReference>
<evidence type="ECO:0000313" key="2">
    <source>
        <dbReference type="EMBL" id="MBP0902668.1"/>
    </source>
</evidence>
<reference evidence="2 3" key="1">
    <citation type="submission" date="2021-04" db="EMBL/GenBank/DDBJ databases">
        <title>Mariniflexile gromovii gen. nov., sp. nov., a gliding bacterium isolated from the sea urchin Strongylocentrotus intermedius.</title>
        <authorList>
            <person name="Ko S."/>
            <person name="Le V."/>
            <person name="Ahn C.-Y."/>
            <person name="Oh H.-M."/>
        </authorList>
    </citation>
    <scope>NUCLEOTIDE SEQUENCE [LARGE SCALE GENOMIC DNA]</scope>
    <source>
        <strain evidence="2 3">KCTC 12570</strain>
    </source>
</reference>
<organism evidence="2 3">
    <name type="scientific">Mariniflexile gromovii</name>
    <dbReference type="NCBI Taxonomy" id="362523"/>
    <lineage>
        <taxon>Bacteria</taxon>
        <taxon>Pseudomonadati</taxon>
        <taxon>Bacteroidota</taxon>
        <taxon>Flavobacteriia</taxon>
        <taxon>Flavobacteriales</taxon>
        <taxon>Flavobacteriaceae</taxon>
        <taxon>Mariniflexile</taxon>
    </lineage>
</organism>